<dbReference type="SUPFAM" id="SSF103025">
    <property type="entry name" value="Folate-binding domain"/>
    <property type="match status" value="1"/>
</dbReference>
<dbReference type="InterPro" id="IPR028896">
    <property type="entry name" value="GcvT/YgfZ/DmdA"/>
</dbReference>
<dbReference type="GO" id="GO:0019464">
    <property type="term" value="P:glycine decarboxylation via glycine cleavage system"/>
    <property type="evidence" value="ECO:0007669"/>
    <property type="project" value="UniProtKB-UniRule"/>
</dbReference>
<dbReference type="Gene3D" id="3.30.1360.120">
    <property type="entry name" value="Probable tRNA modification gtpase trme, domain 1"/>
    <property type="match status" value="1"/>
</dbReference>
<dbReference type="OrthoDB" id="9774591at2"/>
<evidence type="ECO:0000259" key="10">
    <source>
        <dbReference type="Pfam" id="PF08669"/>
    </source>
</evidence>
<dbReference type="GO" id="GO:0005960">
    <property type="term" value="C:glycine cleavage complex"/>
    <property type="evidence" value="ECO:0007669"/>
    <property type="project" value="InterPro"/>
</dbReference>
<keyword evidence="4 7" id="KW-0808">Transferase</keyword>
<dbReference type="NCBIfam" id="NF001567">
    <property type="entry name" value="PRK00389.1"/>
    <property type="match status" value="1"/>
</dbReference>
<dbReference type="InterPro" id="IPR006223">
    <property type="entry name" value="GcvT"/>
</dbReference>
<accession>A0A410Q968</accession>
<dbReference type="SUPFAM" id="SSF101790">
    <property type="entry name" value="Aminomethyltransferase beta-barrel domain"/>
    <property type="match status" value="1"/>
</dbReference>
<evidence type="ECO:0000313" key="12">
    <source>
        <dbReference type="Proteomes" id="UP000287969"/>
    </source>
</evidence>
<evidence type="ECO:0000256" key="7">
    <source>
        <dbReference type="HAMAP-Rule" id="MF_00259"/>
    </source>
</evidence>
<evidence type="ECO:0000313" key="11">
    <source>
        <dbReference type="EMBL" id="QAT60521.1"/>
    </source>
</evidence>
<dbReference type="FunFam" id="4.10.1250.10:FF:000001">
    <property type="entry name" value="Aminomethyltransferase"/>
    <property type="match status" value="1"/>
</dbReference>
<dbReference type="GO" id="GO:0008483">
    <property type="term" value="F:transaminase activity"/>
    <property type="evidence" value="ECO:0007669"/>
    <property type="project" value="UniProtKB-KW"/>
</dbReference>
<dbReference type="EMBL" id="CP035282">
    <property type="protein sequence ID" value="QAT60521.1"/>
    <property type="molecule type" value="Genomic_DNA"/>
</dbReference>
<dbReference type="NCBIfam" id="TIGR00528">
    <property type="entry name" value="gcvT"/>
    <property type="match status" value="1"/>
</dbReference>
<dbReference type="FunFam" id="2.40.30.110:FF:000003">
    <property type="entry name" value="Aminomethyltransferase"/>
    <property type="match status" value="1"/>
</dbReference>
<keyword evidence="12" id="KW-1185">Reference proteome</keyword>
<keyword evidence="11" id="KW-0489">Methyltransferase</keyword>
<dbReference type="InterPro" id="IPR013977">
    <property type="entry name" value="GcvT_C"/>
</dbReference>
<comment type="catalytic activity">
    <reaction evidence="6 7">
        <text>N(6)-[(R)-S(8)-aminomethyldihydrolipoyl]-L-lysyl-[protein] + (6S)-5,6,7,8-tetrahydrofolate = N(6)-[(R)-dihydrolipoyl]-L-lysyl-[protein] + (6R)-5,10-methylene-5,6,7,8-tetrahydrofolate + NH4(+)</text>
        <dbReference type="Rhea" id="RHEA:16945"/>
        <dbReference type="Rhea" id="RHEA-COMP:10475"/>
        <dbReference type="Rhea" id="RHEA-COMP:10492"/>
        <dbReference type="ChEBI" id="CHEBI:15636"/>
        <dbReference type="ChEBI" id="CHEBI:28938"/>
        <dbReference type="ChEBI" id="CHEBI:57453"/>
        <dbReference type="ChEBI" id="CHEBI:83100"/>
        <dbReference type="ChEBI" id="CHEBI:83143"/>
        <dbReference type="EC" id="2.1.2.10"/>
    </reaction>
</comment>
<protein>
    <recommendedName>
        <fullName evidence="2 7">Aminomethyltransferase</fullName>
        <ecNumber evidence="2 7">2.1.2.10</ecNumber>
    </recommendedName>
    <alternativeName>
        <fullName evidence="5 7">Glycine cleavage system T protein</fullName>
    </alternativeName>
</protein>
<comment type="function">
    <text evidence="7">The glycine cleavage system catalyzes the degradation of glycine.</text>
</comment>
<dbReference type="InterPro" id="IPR006222">
    <property type="entry name" value="GCVT_N"/>
</dbReference>
<name>A0A410Q968_9FIRM</name>
<evidence type="ECO:0000256" key="4">
    <source>
        <dbReference type="ARBA" id="ARBA00022679"/>
    </source>
</evidence>
<dbReference type="InterPro" id="IPR029043">
    <property type="entry name" value="GcvT/YgfZ_C"/>
</dbReference>
<dbReference type="GO" id="GO:0032259">
    <property type="term" value="P:methylation"/>
    <property type="evidence" value="ECO:0007669"/>
    <property type="project" value="UniProtKB-KW"/>
</dbReference>
<gene>
    <name evidence="7 11" type="primary">gcvT</name>
    <name evidence="11" type="ORF">EQM13_02490</name>
</gene>
<evidence type="ECO:0000256" key="5">
    <source>
        <dbReference type="ARBA" id="ARBA00031395"/>
    </source>
</evidence>
<evidence type="ECO:0000256" key="8">
    <source>
        <dbReference type="PIRSR" id="PIRSR006487-1"/>
    </source>
</evidence>
<dbReference type="HAMAP" id="MF_00259">
    <property type="entry name" value="GcvT"/>
    <property type="match status" value="1"/>
</dbReference>
<dbReference type="GO" id="GO:0008168">
    <property type="term" value="F:methyltransferase activity"/>
    <property type="evidence" value="ECO:0007669"/>
    <property type="project" value="UniProtKB-KW"/>
</dbReference>
<dbReference type="Pfam" id="PF08669">
    <property type="entry name" value="GCV_T_C"/>
    <property type="match status" value="1"/>
</dbReference>
<dbReference type="Gene3D" id="4.10.1250.10">
    <property type="entry name" value="Aminomethyltransferase fragment"/>
    <property type="match status" value="1"/>
</dbReference>
<dbReference type="Proteomes" id="UP000287969">
    <property type="component" value="Chromosome"/>
</dbReference>
<feature type="domain" description="Aminomethyltransferase C-terminal" evidence="10">
    <location>
        <begin position="285"/>
        <end position="362"/>
    </location>
</feature>
<dbReference type="GO" id="GO:0005829">
    <property type="term" value="C:cytosol"/>
    <property type="evidence" value="ECO:0007669"/>
    <property type="project" value="TreeGrafter"/>
</dbReference>
<feature type="binding site" evidence="8">
    <location>
        <position position="199"/>
    </location>
    <ligand>
        <name>substrate</name>
    </ligand>
</feature>
<comment type="subunit">
    <text evidence="7">The glycine cleavage system is composed of four proteins: P, T, L and H.</text>
</comment>
<dbReference type="RefSeq" id="WP_128751866.1">
    <property type="nucleotide sequence ID" value="NZ_CP035282.1"/>
</dbReference>
<dbReference type="InterPro" id="IPR022903">
    <property type="entry name" value="GcvT_bac"/>
</dbReference>
<dbReference type="Pfam" id="PF01571">
    <property type="entry name" value="GCV_T"/>
    <property type="match status" value="1"/>
</dbReference>
<evidence type="ECO:0000256" key="3">
    <source>
        <dbReference type="ARBA" id="ARBA00022576"/>
    </source>
</evidence>
<dbReference type="Gene3D" id="3.30.70.1400">
    <property type="entry name" value="Aminomethyltransferase beta-barrel domains"/>
    <property type="match status" value="1"/>
</dbReference>
<dbReference type="FunFam" id="3.30.70.1400:FF:000001">
    <property type="entry name" value="Aminomethyltransferase"/>
    <property type="match status" value="1"/>
</dbReference>
<dbReference type="PIRSF" id="PIRSF006487">
    <property type="entry name" value="GcvT"/>
    <property type="match status" value="1"/>
</dbReference>
<organism evidence="11 12">
    <name type="scientific">Acidilutibacter cellobiosedens</name>
    <dbReference type="NCBI Taxonomy" id="2507161"/>
    <lineage>
        <taxon>Bacteria</taxon>
        <taxon>Bacillati</taxon>
        <taxon>Bacillota</taxon>
        <taxon>Tissierellia</taxon>
        <taxon>Tissierellales</taxon>
        <taxon>Acidilutibacteraceae</taxon>
        <taxon>Acidilutibacter</taxon>
    </lineage>
</organism>
<dbReference type="AlphaFoldDB" id="A0A410Q968"/>
<evidence type="ECO:0000256" key="1">
    <source>
        <dbReference type="ARBA" id="ARBA00008609"/>
    </source>
</evidence>
<dbReference type="PANTHER" id="PTHR43757">
    <property type="entry name" value="AMINOMETHYLTRANSFERASE"/>
    <property type="match status" value="1"/>
</dbReference>
<dbReference type="KEGG" id="spoa:EQM13_02490"/>
<dbReference type="PANTHER" id="PTHR43757:SF2">
    <property type="entry name" value="AMINOMETHYLTRANSFERASE, MITOCHONDRIAL"/>
    <property type="match status" value="1"/>
</dbReference>
<evidence type="ECO:0000259" key="9">
    <source>
        <dbReference type="Pfam" id="PF01571"/>
    </source>
</evidence>
<keyword evidence="3 7" id="KW-0032">Aminotransferase</keyword>
<dbReference type="EC" id="2.1.2.10" evidence="2 7"/>
<comment type="similarity">
    <text evidence="1 7">Belongs to the GcvT family.</text>
</comment>
<dbReference type="InterPro" id="IPR027266">
    <property type="entry name" value="TrmE/GcvT-like"/>
</dbReference>
<feature type="domain" description="GCVT N-terminal" evidence="9">
    <location>
        <begin position="9"/>
        <end position="266"/>
    </location>
</feature>
<dbReference type="GO" id="GO:0004047">
    <property type="term" value="F:aminomethyltransferase activity"/>
    <property type="evidence" value="ECO:0007669"/>
    <property type="project" value="UniProtKB-UniRule"/>
</dbReference>
<reference evidence="12" key="1">
    <citation type="submission" date="2019-01" db="EMBL/GenBank/DDBJ databases">
        <title>Draft genomes of a novel of Sporanaerobacter strains.</title>
        <authorList>
            <person name="Ma S."/>
        </authorList>
    </citation>
    <scope>NUCLEOTIDE SEQUENCE [LARGE SCALE GENOMIC DNA]</scope>
    <source>
        <strain evidence="12">NJN-17</strain>
    </source>
</reference>
<evidence type="ECO:0000256" key="2">
    <source>
        <dbReference type="ARBA" id="ARBA00012616"/>
    </source>
</evidence>
<sequence>MENLKKTPLYECHLNLNGEMVDFAGWNLPLQYKGIIQEHEKVRNDAGIFDVSHMGEITVKGQDAFNYLQYIVTNDISKLQNNDVIYTFMCNPHGGVVDDLLVYKFEEDYFMLVVNAGNIDKDFQWLVSNKEHFYVNICNVSAGIAQVAVQGPKAQDVLQKIAGFDLNELKFFKFKRDAYIGGNKCMISRTGYTGEDGFEIYSGNESIISIWKSTIEAGKEYGILPAGLGARDTLRFEANLPLYGNELSEDISPIEAGYGFFVKTNKEDFVGKDALLRQKKDGIKRKIVGFKMTGRGIPRKGYEVKKNNKNIGFVTTGYFSPTLKKSIGLAMIYTDYTDLNTEIDVMIRNKPIKAAVISRKFYTKNYREE</sequence>
<proteinExistence type="inferred from homology"/>
<evidence type="ECO:0000256" key="6">
    <source>
        <dbReference type="ARBA" id="ARBA00047665"/>
    </source>
</evidence>
<dbReference type="Gene3D" id="2.40.30.110">
    <property type="entry name" value="Aminomethyltransferase beta-barrel domains"/>
    <property type="match status" value="1"/>
</dbReference>